<accession>A0AAN7KAR4</accession>
<dbReference type="GO" id="GO:0005886">
    <property type="term" value="C:plasma membrane"/>
    <property type="evidence" value="ECO:0007669"/>
    <property type="project" value="TreeGrafter"/>
</dbReference>
<organism evidence="3 4">
    <name type="scientific">Trapa incisa</name>
    <dbReference type="NCBI Taxonomy" id="236973"/>
    <lineage>
        <taxon>Eukaryota</taxon>
        <taxon>Viridiplantae</taxon>
        <taxon>Streptophyta</taxon>
        <taxon>Embryophyta</taxon>
        <taxon>Tracheophyta</taxon>
        <taxon>Spermatophyta</taxon>
        <taxon>Magnoliopsida</taxon>
        <taxon>eudicotyledons</taxon>
        <taxon>Gunneridae</taxon>
        <taxon>Pentapetalae</taxon>
        <taxon>rosids</taxon>
        <taxon>malvids</taxon>
        <taxon>Myrtales</taxon>
        <taxon>Lythraceae</taxon>
        <taxon>Trapa</taxon>
    </lineage>
</organism>
<dbReference type="FunFam" id="1.20.1250.20:FF:000267">
    <property type="entry name" value="AT3g60070/T2O9_50"/>
    <property type="match status" value="1"/>
</dbReference>
<comment type="caution">
    <text evidence="3">The sequence shown here is derived from an EMBL/GenBank/DDBJ whole genome shotgun (WGS) entry which is preliminary data.</text>
</comment>
<gene>
    <name evidence="3" type="ORF">SAY87_029328</name>
</gene>
<dbReference type="InterPro" id="IPR036259">
    <property type="entry name" value="MFS_trans_sf"/>
</dbReference>
<protein>
    <recommendedName>
        <fullName evidence="5">Major facilitator superfamily domain-containing protein 12-like</fullName>
    </recommendedName>
</protein>
<sequence>MIGMGNDESHTKPPRRRSVLYYGSGHMLNDITAACWFTYLLLFLTDNGLSPRDAAVVMLSGQVADGLATVFSGELIDRFGHFKLWHAAGSLLVAISFSSVFGGCLPCKIFTSDSSTMETIGYSIFAAIFNVGWAATQVSHMSMINCITLHSTSRVVLASCRNAFTMVANLSLYAVAIVVFSVTKADNPVDIENQYRWIAYLSILIGCCFVGIFHLGTKEPGLKFSAHGSCSGRISWTYWFKKLLYYQVALVYVITRLVVNVSQVYIAFYVINDLRMAQSAKALVPAIIYICSFIVSIILQEIAWTSRRLKAYYSAGAIIWIFSGVGLFLLPRSLNIFMYSIGLFIGIANALMMVTGVSMQSALVGEDLNGCAFVCGSLSFLDKISCGIALYILQSYQSTAQRTEGDLSSEGFVSVARFGLGLVPAFCSLVGAATTYTIEFPSSSSKPLVEPLLE</sequence>
<feature type="transmembrane region" description="Helical" evidence="2">
    <location>
        <begin position="336"/>
        <end position="359"/>
    </location>
</feature>
<dbReference type="PANTHER" id="PTHR11328">
    <property type="entry name" value="MAJOR FACILITATOR SUPERFAMILY DOMAIN-CONTAINING PROTEIN"/>
    <property type="match status" value="1"/>
</dbReference>
<dbReference type="Proteomes" id="UP001345219">
    <property type="component" value="Chromosome 23"/>
</dbReference>
<feature type="transmembrane region" description="Helical" evidence="2">
    <location>
        <begin position="243"/>
        <end position="270"/>
    </location>
</feature>
<dbReference type="EMBL" id="JAXIOK010000009">
    <property type="protein sequence ID" value="KAK4761444.1"/>
    <property type="molecule type" value="Genomic_DNA"/>
</dbReference>
<dbReference type="Pfam" id="PF13347">
    <property type="entry name" value="MFS_2"/>
    <property type="match status" value="1"/>
</dbReference>
<dbReference type="SUPFAM" id="SSF103473">
    <property type="entry name" value="MFS general substrate transporter"/>
    <property type="match status" value="1"/>
</dbReference>
<evidence type="ECO:0000256" key="2">
    <source>
        <dbReference type="SAM" id="Phobius"/>
    </source>
</evidence>
<dbReference type="GO" id="GO:0015293">
    <property type="term" value="F:symporter activity"/>
    <property type="evidence" value="ECO:0007669"/>
    <property type="project" value="InterPro"/>
</dbReference>
<feature type="transmembrane region" description="Helical" evidence="2">
    <location>
        <begin position="122"/>
        <end position="142"/>
    </location>
</feature>
<feature type="transmembrane region" description="Helical" evidence="2">
    <location>
        <begin position="282"/>
        <end position="299"/>
    </location>
</feature>
<feature type="transmembrane region" description="Helical" evidence="2">
    <location>
        <begin position="195"/>
        <end position="215"/>
    </location>
</feature>
<keyword evidence="4" id="KW-1185">Reference proteome</keyword>
<feature type="transmembrane region" description="Helical" evidence="2">
    <location>
        <begin position="84"/>
        <end position="102"/>
    </location>
</feature>
<dbReference type="AlphaFoldDB" id="A0AAN7KAR4"/>
<keyword evidence="2" id="KW-0812">Transmembrane</keyword>
<evidence type="ECO:0000256" key="1">
    <source>
        <dbReference type="ARBA" id="ARBA00008335"/>
    </source>
</evidence>
<feature type="transmembrane region" description="Helical" evidence="2">
    <location>
        <begin position="163"/>
        <end position="183"/>
    </location>
</feature>
<dbReference type="Gene3D" id="1.20.1250.20">
    <property type="entry name" value="MFS general substrate transporter like domains"/>
    <property type="match status" value="1"/>
</dbReference>
<evidence type="ECO:0000313" key="3">
    <source>
        <dbReference type="EMBL" id="KAK4761444.1"/>
    </source>
</evidence>
<keyword evidence="2" id="KW-1133">Transmembrane helix</keyword>
<proteinExistence type="inferred from homology"/>
<comment type="similarity">
    <text evidence="1">Belongs to the major facilitator superfamily.</text>
</comment>
<keyword evidence="2" id="KW-0472">Membrane</keyword>
<feature type="transmembrane region" description="Helical" evidence="2">
    <location>
        <begin position="371"/>
        <end position="394"/>
    </location>
</feature>
<evidence type="ECO:0008006" key="5">
    <source>
        <dbReference type="Google" id="ProtNLM"/>
    </source>
</evidence>
<feature type="transmembrane region" description="Helical" evidence="2">
    <location>
        <begin position="414"/>
        <end position="438"/>
    </location>
</feature>
<evidence type="ECO:0000313" key="4">
    <source>
        <dbReference type="Proteomes" id="UP001345219"/>
    </source>
</evidence>
<feature type="transmembrane region" description="Helical" evidence="2">
    <location>
        <begin position="20"/>
        <end position="42"/>
    </location>
</feature>
<feature type="transmembrane region" description="Helical" evidence="2">
    <location>
        <begin position="311"/>
        <end position="330"/>
    </location>
</feature>
<dbReference type="PANTHER" id="PTHR11328:SF28">
    <property type="entry name" value="MAJOR FACILITATOR SUPERFAMILY DOMAIN-CONTAINING PROTEIN 12"/>
    <property type="match status" value="1"/>
</dbReference>
<dbReference type="GO" id="GO:0008643">
    <property type="term" value="P:carbohydrate transport"/>
    <property type="evidence" value="ECO:0007669"/>
    <property type="project" value="InterPro"/>
</dbReference>
<dbReference type="InterPro" id="IPR039672">
    <property type="entry name" value="MFS_2"/>
</dbReference>
<reference evidence="3 4" key="1">
    <citation type="journal article" date="2023" name="Hortic Res">
        <title>Pangenome of water caltrop reveals structural variations and asymmetric subgenome divergence after allopolyploidization.</title>
        <authorList>
            <person name="Zhang X."/>
            <person name="Chen Y."/>
            <person name="Wang L."/>
            <person name="Yuan Y."/>
            <person name="Fang M."/>
            <person name="Shi L."/>
            <person name="Lu R."/>
            <person name="Comes H.P."/>
            <person name="Ma Y."/>
            <person name="Chen Y."/>
            <person name="Huang G."/>
            <person name="Zhou Y."/>
            <person name="Zheng Z."/>
            <person name="Qiu Y."/>
        </authorList>
    </citation>
    <scope>NUCLEOTIDE SEQUENCE [LARGE SCALE GENOMIC DNA]</scope>
    <source>
        <tissue evidence="3">Roots</tissue>
    </source>
</reference>
<name>A0AAN7KAR4_9MYRT</name>